<sequence>MKLAALCLEVLAASSSGASPQSRERAATSARSMSLDKAEITAVGVDASRVTYRGSRALRLEVVRAGPASDATFARLDGVRARDFTIDLVLAGQPVKGDTDARGFVGIAFRISEDSKKFEAIYIRPTNGRATDQLRRNHSTQYISHPDYPWHRLRKEHPGQYESYADLESGAWTRLKLVVRGTTAQLYVNGAGQPSLIVNDLKLPAEEGGIGLWVGPGSEGYFKSMTIRKRQP</sequence>
<dbReference type="Gene3D" id="2.60.120.560">
    <property type="entry name" value="Exo-inulinase, domain 1"/>
    <property type="match status" value="1"/>
</dbReference>
<keyword evidence="2" id="KW-1185">Reference proteome</keyword>
<proteinExistence type="predicted"/>
<accession>A0A7W7K057</accession>
<evidence type="ECO:0000313" key="2">
    <source>
        <dbReference type="Proteomes" id="UP000575241"/>
    </source>
</evidence>
<dbReference type="EMBL" id="JACHLN010000001">
    <property type="protein sequence ID" value="MBB4838257.1"/>
    <property type="molecule type" value="Genomic_DNA"/>
</dbReference>
<evidence type="ECO:0008006" key="3">
    <source>
        <dbReference type="Google" id="ProtNLM"/>
    </source>
</evidence>
<dbReference type="AlphaFoldDB" id="A0A7W7K057"/>
<evidence type="ECO:0000313" key="1">
    <source>
        <dbReference type="EMBL" id="MBB4838257.1"/>
    </source>
</evidence>
<dbReference type="Proteomes" id="UP000575241">
    <property type="component" value="Unassembled WGS sequence"/>
</dbReference>
<protein>
    <recommendedName>
        <fullName evidence="3">3-keto-disaccharide hydrolase domain-containing protein</fullName>
    </recommendedName>
</protein>
<comment type="caution">
    <text evidence="1">The sequence shown here is derived from an EMBL/GenBank/DDBJ whole genome shotgun (WGS) entry which is preliminary data.</text>
</comment>
<reference evidence="1 2" key="1">
    <citation type="submission" date="2020-08" db="EMBL/GenBank/DDBJ databases">
        <title>Functional genomics of gut bacteria from endangered species of beetles.</title>
        <authorList>
            <person name="Carlos-Shanley C."/>
        </authorList>
    </citation>
    <scope>NUCLEOTIDE SEQUENCE [LARGE SCALE GENOMIC DNA]</scope>
    <source>
        <strain evidence="1 2">S00224</strain>
    </source>
</reference>
<dbReference type="RefSeq" id="WP_184164107.1">
    <property type="nucleotide sequence ID" value="NZ_JACHLN010000001.1"/>
</dbReference>
<gene>
    <name evidence="1" type="ORF">HNP52_001308</name>
</gene>
<organism evidence="1 2">
    <name type="scientific">Sphingomonas kyeonggiensis</name>
    <dbReference type="NCBI Taxonomy" id="1268553"/>
    <lineage>
        <taxon>Bacteria</taxon>
        <taxon>Pseudomonadati</taxon>
        <taxon>Pseudomonadota</taxon>
        <taxon>Alphaproteobacteria</taxon>
        <taxon>Sphingomonadales</taxon>
        <taxon>Sphingomonadaceae</taxon>
        <taxon>Sphingomonas</taxon>
    </lineage>
</organism>
<name>A0A7W7K057_9SPHN</name>